<organism evidence="1 2">
    <name type="scientific">Mycolicibacterium diernhoferi</name>
    <dbReference type="NCBI Taxonomy" id="1801"/>
    <lineage>
        <taxon>Bacteria</taxon>
        <taxon>Bacillati</taxon>
        <taxon>Actinomycetota</taxon>
        <taxon>Actinomycetes</taxon>
        <taxon>Mycobacteriales</taxon>
        <taxon>Mycobacteriaceae</taxon>
        <taxon>Mycolicibacterium</taxon>
    </lineage>
</organism>
<gene>
    <name evidence="1" type="ORF">CRI78_06405</name>
</gene>
<protein>
    <submittedName>
        <fullName evidence="1">Uncharacterized protein</fullName>
    </submittedName>
</protein>
<keyword evidence="2" id="KW-1185">Reference proteome</keyword>
<comment type="caution">
    <text evidence="1">The sequence shown here is derived from an EMBL/GenBank/DDBJ whole genome shotgun (WGS) entry which is preliminary data.</text>
</comment>
<evidence type="ECO:0000313" key="1">
    <source>
        <dbReference type="EMBL" id="PEG55208.1"/>
    </source>
</evidence>
<accession>A0A1Q4H9J4</accession>
<dbReference type="AlphaFoldDB" id="A0A1Q4H9J4"/>
<evidence type="ECO:0000313" key="2">
    <source>
        <dbReference type="Proteomes" id="UP000220340"/>
    </source>
</evidence>
<reference evidence="1 2" key="1">
    <citation type="submission" date="2017-10" db="EMBL/GenBank/DDBJ databases">
        <title>The new phylogeny of genus Mycobacterium.</title>
        <authorList>
            <person name="Tortoli E."/>
            <person name="Trovato A."/>
            <person name="Cirillo D.M."/>
        </authorList>
    </citation>
    <scope>NUCLEOTIDE SEQUENCE [LARGE SCALE GENOMIC DNA]</scope>
    <source>
        <strain evidence="1 2">IP141170001</strain>
    </source>
</reference>
<sequence length="161" mass="16654">MRGMRSLLVRRLAGADADAPGVRPHEWIARDVSAFLGATERIGAYIAPASDDLVLGGAAVSAACTDDGWVINTSTAAGVHTLRATTAEDAADAVVELAESAHNGTLFKDPNLAAAWTCVVRFGADAQNTIVLGPHSVRGTVDGNPVSEWDPAFIRGLFAAS</sequence>
<name>A0A1Q4H9J4_9MYCO</name>
<proteinExistence type="predicted"/>
<dbReference type="EMBL" id="PDCR01000007">
    <property type="protein sequence ID" value="PEG55208.1"/>
    <property type="molecule type" value="Genomic_DNA"/>
</dbReference>
<dbReference type="Proteomes" id="UP000220340">
    <property type="component" value="Unassembled WGS sequence"/>
</dbReference>